<dbReference type="RefSeq" id="WP_114677609.1">
    <property type="nucleotide sequence ID" value="NZ_CP031188.1"/>
</dbReference>
<evidence type="ECO:0000256" key="1">
    <source>
        <dbReference type="SAM" id="Phobius"/>
    </source>
</evidence>
<dbReference type="Proteomes" id="UP000253951">
    <property type="component" value="Chromosome"/>
</dbReference>
<protein>
    <submittedName>
        <fullName evidence="2">Uncharacterized protein</fullName>
    </submittedName>
</protein>
<dbReference type="KEGG" id="fat:DVK85_06195"/>
<keyword evidence="3" id="KW-1185">Reference proteome</keyword>
<gene>
    <name evidence="2" type="ORF">DVK85_06195</name>
</gene>
<reference evidence="2 3" key="1">
    <citation type="submission" date="2018-07" db="EMBL/GenBank/DDBJ databases">
        <title>Complete genome sequence of Flavobacterium arcticum type strain SM1502T.</title>
        <authorList>
            <person name="Li Y."/>
            <person name="Li D.-D."/>
        </authorList>
    </citation>
    <scope>NUCLEOTIDE SEQUENCE [LARGE SCALE GENOMIC DNA]</scope>
    <source>
        <strain evidence="2 3">SM1502</strain>
    </source>
</reference>
<accession>A0A345HB90</accession>
<evidence type="ECO:0000313" key="3">
    <source>
        <dbReference type="Proteomes" id="UP000253951"/>
    </source>
</evidence>
<keyword evidence="1" id="KW-1133">Transmembrane helix</keyword>
<name>A0A345HB90_9FLAO</name>
<dbReference type="EMBL" id="CP031188">
    <property type="protein sequence ID" value="AXG73850.1"/>
    <property type="molecule type" value="Genomic_DNA"/>
</dbReference>
<organism evidence="2 3">
    <name type="scientific">Flavobacterium arcticum</name>
    <dbReference type="NCBI Taxonomy" id="1784713"/>
    <lineage>
        <taxon>Bacteria</taxon>
        <taxon>Pseudomonadati</taxon>
        <taxon>Bacteroidota</taxon>
        <taxon>Flavobacteriia</taxon>
        <taxon>Flavobacteriales</taxon>
        <taxon>Flavobacteriaceae</taxon>
        <taxon>Flavobacterium</taxon>
    </lineage>
</organism>
<feature type="transmembrane region" description="Helical" evidence="1">
    <location>
        <begin position="53"/>
        <end position="76"/>
    </location>
</feature>
<dbReference type="AlphaFoldDB" id="A0A345HB90"/>
<evidence type="ECO:0000313" key="2">
    <source>
        <dbReference type="EMBL" id="AXG73850.1"/>
    </source>
</evidence>
<proteinExistence type="predicted"/>
<keyword evidence="1" id="KW-0472">Membrane</keyword>
<keyword evidence="1" id="KW-0812">Transmembrane</keyword>
<sequence>MNNQIPNFNGFPTDNSSSTNLKYDIIASKMMIGMRNHQMRTAPAPNVGFVFEIMGAVLQMIVALVVILIIGITLIYKKFFI</sequence>
<dbReference type="OrthoDB" id="1374525at2"/>